<dbReference type="PANTHER" id="PTHR21485">
    <property type="entry name" value="HAD SUPERFAMILY MEMBERS CMAS AND KDSC"/>
    <property type="match status" value="1"/>
</dbReference>
<dbReference type="EMBL" id="PTIZ01000002">
    <property type="protein sequence ID" value="PPK77150.1"/>
    <property type="molecule type" value="Genomic_DNA"/>
</dbReference>
<evidence type="ECO:0000313" key="2">
    <source>
        <dbReference type="Proteomes" id="UP000240010"/>
    </source>
</evidence>
<dbReference type="CDD" id="cd02513">
    <property type="entry name" value="CMP-NeuAc_Synthase"/>
    <property type="match status" value="1"/>
</dbReference>
<dbReference type="Gene3D" id="3.90.550.10">
    <property type="entry name" value="Spore Coat Polysaccharide Biosynthesis Protein SpsA, Chain A"/>
    <property type="match status" value="1"/>
</dbReference>
<dbReference type="AlphaFoldDB" id="A0A2S6HI64"/>
<proteinExistence type="predicted"/>
<dbReference type="InterPro" id="IPR029044">
    <property type="entry name" value="Nucleotide-diphossugar_trans"/>
</dbReference>
<dbReference type="Pfam" id="PF02348">
    <property type="entry name" value="CTP_transf_3"/>
    <property type="match status" value="1"/>
</dbReference>
<dbReference type="Proteomes" id="UP000240010">
    <property type="component" value="Unassembled WGS sequence"/>
</dbReference>
<name>A0A2S6HI64_9GAMM</name>
<keyword evidence="1" id="KW-0808">Transferase</keyword>
<keyword evidence="1" id="KW-0548">Nucleotidyltransferase</keyword>
<reference evidence="1 2" key="1">
    <citation type="submission" date="2018-02" db="EMBL/GenBank/DDBJ databases">
        <title>Subsurface microbial communities from deep shales in Ohio and West Virginia, USA.</title>
        <authorList>
            <person name="Wrighton K."/>
        </authorList>
    </citation>
    <scope>NUCLEOTIDE SEQUENCE [LARGE SCALE GENOMIC DNA]</scope>
    <source>
        <strain evidence="1 2">OWC-DMM</strain>
    </source>
</reference>
<dbReference type="InterPro" id="IPR050793">
    <property type="entry name" value="CMP-NeuNAc_synthase"/>
</dbReference>
<dbReference type="GO" id="GO:0008781">
    <property type="term" value="F:N-acylneuraminate cytidylyltransferase activity"/>
    <property type="evidence" value="ECO:0007669"/>
    <property type="project" value="TreeGrafter"/>
</dbReference>
<dbReference type="InterPro" id="IPR003329">
    <property type="entry name" value="Cytidylyl_trans"/>
</dbReference>
<dbReference type="PANTHER" id="PTHR21485:SF6">
    <property type="entry name" value="N-ACYLNEURAMINATE CYTIDYLYLTRANSFERASE-RELATED"/>
    <property type="match status" value="1"/>
</dbReference>
<gene>
    <name evidence="1" type="ORF">B0F87_102257</name>
</gene>
<evidence type="ECO:0000313" key="1">
    <source>
        <dbReference type="EMBL" id="PPK77150.1"/>
    </source>
</evidence>
<dbReference type="SUPFAM" id="SSF53448">
    <property type="entry name" value="Nucleotide-diphospho-sugar transferases"/>
    <property type="match status" value="1"/>
</dbReference>
<sequence length="234" mass="26268">MPIQTLIIIPARSGSKGIPDKNIKLLGDKSLIAWTAQAIQKADLNNYIAILSTDSDHYAKVGRDAGLRVPFIRPVECSNDKASALAVVEHALHWFEDEYHYLPEQVMWLQPTSPFRSSAIIEQALELMERRQADSVIGCKEIHRDLTTLFRSKDGFLTALSNDKAIQTRRQEVEPLLTPNGAMYLCKTSVLQEKKSFYSECTVPLVMDAVMSLDIDTLTDWAMAEAFVKAKLVE</sequence>
<protein>
    <submittedName>
        <fullName evidence="1">N-acylneuraminate cytidylyltransferase</fullName>
    </submittedName>
</protein>
<dbReference type="RefSeq" id="WP_104427877.1">
    <property type="nucleotide sequence ID" value="NZ_PTIZ01000002.1"/>
</dbReference>
<organism evidence="1 2">
    <name type="scientific">Methylobacter tundripaludum</name>
    <dbReference type="NCBI Taxonomy" id="173365"/>
    <lineage>
        <taxon>Bacteria</taxon>
        <taxon>Pseudomonadati</taxon>
        <taxon>Pseudomonadota</taxon>
        <taxon>Gammaproteobacteria</taxon>
        <taxon>Methylococcales</taxon>
        <taxon>Methylococcaceae</taxon>
        <taxon>Methylobacter</taxon>
    </lineage>
</organism>
<comment type="caution">
    <text evidence="1">The sequence shown here is derived from an EMBL/GenBank/DDBJ whole genome shotgun (WGS) entry which is preliminary data.</text>
</comment>
<accession>A0A2S6HI64</accession>